<reference evidence="1 2" key="1">
    <citation type="submission" date="2024-06" db="EMBL/GenBank/DDBJ databases">
        <title>Genomic Encyclopedia of Type Strains, Phase IV (KMG-IV): sequencing the most valuable type-strain genomes for metagenomic binning, comparative biology and taxonomic classification.</title>
        <authorList>
            <person name="Goeker M."/>
        </authorList>
    </citation>
    <scope>NUCLEOTIDE SEQUENCE [LARGE SCALE GENOMIC DNA]</scope>
    <source>
        <strain evidence="1 2">DSM 28302</strain>
    </source>
</reference>
<keyword evidence="2" id="KW-1185">Reference proteome</keyword>
<comment type="caution">
    <text evidence="1">The sequence shown here is derived from an EMBL/GenBank/DDBJ whole genome shotgun (WGS) entry which is preliminary data.</text>
</comment>
<accession>A0ABV2JDC4</accession>
<dbReference type="EMBL" id="JBEPLN010000002">
    <property type="protein sequence ID" value="MET3633565.1"/>
    <property type="molecule type" value="Genomic_DNA"/>
</dbReference>
<sequence length="78" mass="8646">MPKATKDKVLVGGFVADKELPSKTLALYQFVPKRLIISLKDSINRIFGSSGLGIELPFSLCQCAKEHEKSHHRKVTHG</sequence>
<name>A0ABV2JDC4_9STRE</name>
<gene>
    <name evidence="1" type="ORF">ABID28_000195</name>
</gene>
<evidence type="ECO:0000313" key="2">
    <source>
        <dbReference type="Proteomes" id="UP001549037"/>
    </source>
</evidence>
<dbReference type="Proteomes" id="UP001549037">
    <property type="component" value="Unassembled WGS sequence"/>
</dbReference>
<protein>
    <submittedName>
        <fullName evidence="1">Uncharacterized protein</fullName>
    </submittedName>
</protein>
<evidence type="ECO:0000313" key="1">
    <source>
        <dbReference type="EMBL" id="MET3633565.1"/>
    </source>
</evidence>
<organism evidence="1 2">
    <name type="scientific">Streptococcus porcorum</name>
    <dbReference type="NCBI Taxonomy" id="701526"/>
    <lineage>
        <taxon>Bacteria</taxon>
        <taxon>Bacillati</taxon>
        <taxon>Bacillota</taxon>
        <taxon>Bacilli</taxon>
        <taxon>Lactobacillales</taxon>
        <taxon>Streptococcaceae</taxon>
        <taxon>Streptococcus</taxon>
    </lineage>
</organism>
<proteinExistence type="predicted"/>
<dbReference type="RefSeq" id="WP_354367233.1">
    <property type="nucleotide sequence ID" value="NZ_JBEPLN010000002.1"/>
</dbReference>